<protein>
    <recommendedName>
        <fullName evidence="9">CRISPR-associated endoribonuclease Cas2</fullName>
        <ecNumber evidence="9">3.1.-.-</ecNumber>
    </recommendedName>
</protein>
<dbReference type="EC" id="3.1.-.-" evidence="9"/>
<dbReference type="PANTHER" id="PTHR34405:SF1">
    <property type="entry name" value="CRISPR-ASSOCIATED ENDORIBONUCLEASE CAS2"/>
    <property type="match status" value="1"/>
</dbReference>
<dbReference type="NCBIfam" id="TIGR01573">
    <property type="entry name" value="cas2"/>
    <property type="match status" value="1"/>
</dbReference>
<feature type="binding site" evidence="9">
    <location>
        <position position="8"/>
    </location>
    <ligand>
        <name>Mg(2+)</name>
        <dbReference type="ChEBI" id="CHEBI:18420"/>
        <note>catalytic</note>
    </ligand>
</feature>
<organism evidence="10 11">
    <name type="scientific">Eubacterium barkeri</name>
    <name type="common">Clostridium barkeri</name>
    <dbReference type="NCBI Taxonomy" id="1528"/>
    <lineage>
        <taxon>Bacteria</taxon>
        <taxon>Bacillati</taxon>
        <taxon>Bacillota</taxon>
        <taxon>Clostridia</taxon>
        <taxon>Eubacteriales</taxon>
        <taxon>Eubacteriaceae</taxon>
        <taxon>Eubacterium</taxon>
    </lineage>
</organism>
<evidence type="ECO:0000313" key="11">
    <source>
        <dbReference type="Proteomes" id="UP000199652"/>
    </source>
</evidence>
<evidence type="ECO:0000256" key="2">
    <source>
        <dbReference type="ARBA" id="ARBA00009959"/>
    </source>
</evidence>
<keyword evidence="5 9" id="KW-0255">Endonuclease</keyword>
<evidence type="ECO:0000256" key="4">
    <source>
        <dbReference type="ARBA" id="ARBA00022723"/>
    </source>
</evidence>
<dbReference type="GO" id="GO:0016787">
    <property type="term" value="F:hydrolase activity"/>
    <property type="evidence" value="ECO:0007669"/>
    <property type="project" value="UniProtKB-KW"/>
</dbReference>
<sequence>MFVILFYDVGEKRVGKALKICRKYLSWVQNSVFEGEISKANLVKLQNELKTYIDEDYDSIIYYEFRTKQYMNRQCIGQDKGGFVQFL</sequence>
<dbReference type="InterPro" id="IPR019199">
    <property type="entry name" value="Virulence_VapD/CRISPR_Cas2"/>
</dbReference>
<evidence type="ECO:0000256" key="3">
    <source>
        <dbReference type="ARBA" id="ARBA00022722"/>
    </source>
</evidence>
<dbReference type="RefSeq" id="WP_090245746.1">
    <property type="nucleotide sequence ID" value="NZ_FNOU01000015.1"/>
</dbReference>
<evidence type="ECO:0000256" key="8">
    <source>
        <dbReference type="ARBA" id="ARBA00023118"/>
    </source>
</evidence>
<keyword evidence="11" id="KW-1185">Reference proteome</keyword>
<dbReference type="GO" id="GO:0046872">
    <property type="term" value="F:metal ion binding"/>
    <property type="evidence" value="ECO:0007669"/>
    <property type="project" value="UniProtKB-UniRule"/>
</dbReference>
<keyword evidence="3 9" id="KW-0540">Nuclease</keyword>
<keyword evidence="8 9" id="KW-0051">Antiviral defense</keyword>
<evidence type="ECO:0000256" key="7">
    <source>
        <dbReference type="ARBA" id="ARBA00022842"/>
    </source>
</evidence>
<dbReference type="HAMAP" id="MF_01471">
    <property type="entry name" value="Cas2"/>
    <property type="match status" value="1"/>
</dbReference>
<name>A0A1H3GRD6_EUBBA</name>
<keyword evidence="4 9" id="KW-0479">Metal-binding</keyword>
<dbReference type="STRING" id="1528.SAMN04488579_1151"/>
<dbReference type="Proteomes" id="UP000199652">
    <property type="component" value="Unassembled WGS sequence"/>
</dbReference>
<comment type="similarity">
    <text evidence="2 9">Belongs to the CRISPR-associated endoribonuclease Cas2 protein family.</text>
</comment>
<dbReference type="Pfam" id="PF09827">
    <property type="entry name" value="CRISPR_Cas2"/>
    <property type="match status" value="1"/>
</dbReference>
<accession>A0A1H3GRD6</accession>
<dbReference type="GO" id="GO:0051607">
    <property type="term" value="P:defense response to virus"/>
    <property type="evidence" value="ECO:0007669"/>
    <property type="project" value="UniProtKB-UniRule"/>
</dbReference>
<dbReference type="EMBL" id="FNOU01000015">
    <property type="protein sequence ID" value="SDY05883.1"/>
    <property type="molecule type" value="Genomic_DNA"/>
</dbReference>
<dbReference type="Gene3D" id="3.30.70.240">
    <property type="match status" value="1"/>
</dbReference>
<comment type="subunit">
    <text evidence="9">Homodimer, forms a heterotetramer with a Cas1 homodimer.</text>
</comment>
<proteinExistence type="inferred from homology"/>
<dbReference type="PANTHER" id="PTHR34405">
    <property type="entry name" value="CRISPR-ASSOCIATED ENDORIBONUCLEASE CAS2"/>
    <property type="match status" value="1"/>
</dbReference>
<evidence type="ECO:0000313" key="10">
    <source>
        <dbReference type="EMBL" id="SDY05883.1"/>
    </source>
</evidence>
<dbReference type="GO" id="GO:0043571">
    <property type="term" value="P:maintenance of CRISPR repeat elements"/>
    <property type="evidence" value="ECO:0007669"/>
    <property type="project" value="UniProtKB-UniRule"/>
</dbReference>
<reference evidence="11" key="1">
    <citation type="submission" date="2016-10" db="EMBL/GenBank/DDBJ databases">
        <authorList>
            <person name="Varghese N."/>
            <person name="Submissions S."/>
        </authorList>
    </citation>
    <scope>NUCLEOTIDE SEQUENCE [LARGE SCALE GENOMIC DNA]</scope>
    <source>
        <strain evidence="11">VPI 5359</strain>
    </source>
</reference>
<gene>
    <name evidence="9" type="primary">cas2</name>
    <name evidence="10" type="ORF">SAMN04488579_1151</name>
</gene>
<evidence type="ECO:0000256" key="1">
    <source>
        <dbReference type="ARBA" id="ARBA00001946"/>
    </source>
</evidence>
<dbReference type="OrthoDB" id="279819at2"/>
<keyword evidence="6 9" id="KW-0378">Hydrolase</keyword>
<evidence type="ECO:0000256" key="9">
    <source>
        <dbReference type="HAMAP-Rule" id="MF_01471"/>
    </source>
</evidence>
<dbReference type="AlphaFoldDB" id="A0A1H3GRD6"/>
<dbReference type="CDD" id="cd09725">
    <property type="entry name" value="Cas2_I_II_III"/>
    <property type="match status" value="1"/>
</dbReference>
<evidence type="ECO:0000256" key="6">
    <source>
        <dbReference type="ARBA" id="ARBA00022801"/>
    </source>
</evidence>
<dbReference type="SUPFAM" id="SSF143430">
    <property type="entry name" value="TTP0101/SSO1404-like"/>
    <property type="match status" value="1"/>
</dbReference>
<evidence type="ECO:0000256" key="5">
    <source>
        <dbReference type="ARBA" id="ARBA00022759"/>
    </source>
</evidence>
<dbReference type="InterPro" id="IPR021127">
    <property type="entry name" value="CRISPR_associated_Cas2"/>
</dbReference>
<comment type="cofactor">
    <cofactor evidence="1 9">
        <name>Mg(2+)</name>
        <dbReference type="ChEBI" id="CHEBI:18420"/>
    </cofactor>
</comment>
<dbReference type="GO" id="GO:0004521">
    <property type="term" value="F:RNA endonuclease activity"/>
    <property type="evidence" value="ECO:0007669"/>
    <property type="project" value="InterPro"/>
</dbReference>
<keyword evidence="7 9" id="KW-0460">Magnesium</keyword>
<comment type="function">
    <text evidence="9">CRISPR (clustered regularly interspaced short palindromic repeat), is an adaptive immune system that provides protection against mobile genetic elements (viruses, transposable elements and conjugative plasmids). CRISPR clusters contain sequences complementary to antecedent mobile elements and target invading nucleic acids. CRISPR clusters are transcribed and processed into CRISPR RNA (crRNA). Functions as a ssRNA-specific endoribonuclease. Involved in the integration of spacer DNA into the CRISPR cassette.</text>
</comment>